<evidence type="ECO:0000313" key="3">
    <source>
        <dbReference type="Proteomes" id="UP000232875"/>
    </source>
</evidence>
<protein>
    <submittedName>
        <fullName evidence="2">Uncharacterized protein</fullName>
    </submittedName>
</protein>
<keyword evidence="3" id="KW-1185">Reference proteome</keyword>
<organism evidence="2 3">
    <name type="scientific">Malassezia vespertilionis</name>
    <dbReference type="NCBI Taxonomy" id="2020962"/>
    <lineage>
        <taxon>Eukaryota</taxon>
        <taxon>Fungi</taxon>
        <taxon>Dikarya</taxon>
        <taxon>Basidiomycota</taxon>
        <taxon>Ustilaginomycotina</taxon>
        <taxon>Malasseziomycetes</taxon>
        <taxon>Malasseziales</taxon>
        <taxon>Malasseziaceae</taxon>
        <taxon>Malassezia</taxon>
    </lineage>
</organism>
<feature type="compositionally biased region" description="Basic residues" evidence="1">
    <location>
        <begin position="33"/>
        <end position="46"/>
    </location>
</feature>
<dbReference type="STRING" id="2020962.A0A2N1JF61"/>
<dbReference type="AlphaFoldDB" id="A0A2N1JF61"/>
<dbReference type="EMBL" id="KZ454988">
    <property type="protein sequence ID" value="PKI85194.1"/>
    <property type="molecule type" value="Genomic_DNA"/>
</dbReference>
<evidence type="ECO:0000313" key="2">
    <source>
        <dbReference type="EMBL" id="PKI85194.1"/>
    </source>
</evidence>
<feature type="region of interest" description="Disordered" evidence="1">
    <location>
        <begin position="1"/>
        <end position="57"/>
    </location>
</feature>
<evidence type="ECO:0000256" key="1">
    <source>
        <dbReference type="SAM" id="MobiDB-lite"/>
    </source>
</evidence>
<dbReference type="Proteomes" id="UP000232875">
    <property type="component" value="Unassembled WGS sequence"/>
</dbReference>
<accession>A0A2N1JF61</accession>
<gene>
    <name evidence="2" type="ORF">MVES_001027</name>
</gene>
<reference evidence="2 3" key="1">
    <citation type="submission" date="2017-10" db="EMBL/GenBank/DDBJ databases">
        <title>A novel species of cold-tolerant Malassezia isolated from bats.</title>
        <authorList>
            <person name="Lorch J.M."/>
            <person name="Palmer J.M."/>
            <person name="Vanderwolf K.J."/>
            <person name="Schmidt K.Z."/>
            <person name="Verant M.L."/>
            <person name="Weller T.J."/>
            <person name="Blehert D.S."/>
        </authorList>
    </citation>
    <scope>NUCLEOTIDE SEQUENCE [LARGE SCALE GENOMIC DNA]</scope>
    <source>
        <strain evidence="2 3">NWHC:44797-103</strain>
    </source>
</reference>
<proteinExistence type="predicted"/>
<dbReference type="OrthoDB" id="197400at2759"/>
<name>A0A2N1JF61_9BASI</name>
<sequence>MQRARPVVAYDDLPHDRSAVQRAATQTDAPVREKRRKRNAHVRTHTTYHGPHWDEAPDEKVRDVPAWEEDSEDAMVASPVPGDASPFLDTVELPSGEALCSEEVWDDRFLRDAWDAAEAEYVAFHQQRTAEIDGVLAGKDAAWFRLPKESAAHAEPRAPRVDTPGWAAAQRIGTPLCPQATHSLPRPCCRTATRYKI</sequence>